<sequence>MKIKLTKGLSLNKKSITRFQESQMSHFKGRNAQGVGNVLYIDDSCIGTCQKMSCS</sequence>
<dbReference type="Proteomes" id="UP001600107">
    <property type="component" value="Unassembled WGS sequence"/>
</dbReference>
<dbReference type="NCBIfam" id="NF038153">
    <property type="entry name" value="lant_leader_L1a"/>
    <property type="match status" value="1"/>
</dbReference>
<protein>
    <submittedName>
        <fullName evidence="1">Class I lanthipeptide</fullName>
    </submittedName>
</protein>
<proteinExistence type="predicted"/>
<dbReference type="EMBL" id="JBHZPY010000012">
    <property type="protein sequence ID" value="MFE3872170.1"/>
    <property type="molecule type" value="Genomic_DNA"/>
</dbReference>
<dbReference type="InterPro" id="IPR058238">
    <property type="entry name" value="Lant_leader_dom"/>
</dbReference>
<gene>
    <name evidence="1" type="ORF">ACFX5F_13150</name>
</gene>
<accession>A0ABW6I7C3</accession>
<comment type="caution">
    <text evidence="1">The sequence shown here is derived from an EMBL/GenBank/DDBJ whole genome shotgun (WGS) entry which is preliminary data.</text>
</comment>
<keyword evidence="2" id="KW-1185">Reference proteome</keyword>
<dbReference type="RefSeq" id="WP_379852464.1">
    <property type="nucleotide sequence ID" value="NZ_JBHZPY010000012.1"/>
</dbReference>
<evidence type="ECO:0000313" key="1">
    <source>
        <dbReference type="EMBL" id="MFE3872170.1"/>
    </source>
</evidence>
<reference evidence="1 2" key="1">
    <citation type="submission" date="2024-06" db="EMBL/GenBank/DDBJ databases">
        <title>Flavobacterium spp. isolated from glacier.</title>
        <authorList>
            <person name="Han D."/>
        </authorList>
    </citation>
    <scope>NUCLEOTIDE SEQUENCE [LARGE SCALE GENOMIC DNA]</scope>
    <source>
        <strain evidence="1 2">ZS1P70</strain>
    </source>
</reference>
<organism evidence="1 2">
    <name type="scientific">Flavobacterium zhoui</name>
    <dbReference type="NCBI Taxonomy" id="3230414"/>
    <lineage>
        <taxon>Bacteria</taxon>
        <taxon>Pseudomonadati</taxon>
        <taxon>Bacteroidota</taxon>
        <taxon>Flavobacteriia</taxon>
        <taxon>Flavobacteriales</taxon>
        <taxon>Flavobacteriaceae</taxon>
        <taxon>Flavobacterium</taxon>
    </lineage>
</organism>
<evidence type="ECO:0000313" key="2">
    <source>
        <dbReference type="Proteomes" id="UP001600107"/>
    </source>
</evidence>
<name>A0ABW6I7C3_9FLAO</name>